<dbReference type="InterPro" id="IPR027417">
    <property type="entry name" value="P-loop_NTPase"/>
</dbReference>
<evidence type="ECO:0000256" key="1">
    <source>
        <dbReference type="SAM" id="Coils"/>
    </source>
</evidence>
<dbReference type="PANTHER" id="PTHR43681:SF1">
    <property type="entry name" value="SARCALUMENIN"/>
    <property type="match status" value="1"/>
</dbReference>
<organism evidence="3">
    <name type="scientific">bacterium 19NY04SH03</name>
    <dbReference type="NCBI Taxonomy" id="2920647"/>
    <lineage>
        <taxon>Bacteria</taxon>
    </lineage>
</organism>
<proteinExistence type="predicted"/>
<feature type="coiled-coil region" evidence="1">
    <location>
        <begin position="300"/>
        <end position="327"/>
    </location>
</feature>
<dbReference type="EMBL" id="CP095347">
    <property type="protein sequence ID" value="XAG75143.1"/>
    <property type="molecule type" value="Genomic_DNA"/>
</dbReference>
<dbReference type="AlphaFoldDB" id="A0AAU6UQC9"/>
<dbReference type="SUPFAM" id="SSF52540">
    <property type="entry name" value="P-loop containing nucleoside triphosphate hydrolases"/>
    <property type="match status" value="1"/>
</dbReference>
<evidence type="ECO:0000259" key="2">
    <source>
        <dbReference type="Pfam" id="PF00350"/>
    </source>
</evidence>
<dbReference type="Pfam" id="PF00350">
    <property type="entry name" value="Dynamin_N"/>
    <property type="match status" value="1"/>
</dbReference>
<evidence type="ECO:0000313" key="3">
    <source>
        <dbReference type="EMBL" id="XAG75143.1"/>
    </source>
</evidence>
<dbReference type="Gene3D" id="3.40.50.300">
    <property type="entry name" value="P-loop containing nucleotide triphosphate hydrolases"/>
    <property type="match status" value="1"/>
</dbReference>
<gene>
    <name evidence="3" type="ORF">MRN42_15520</name>
</gene>
<sequence length="552" mass="62352">MKLKTQLEQLLPNIETIAKEQGFESELKLAIKNNHQFKLGLPLVGAFSSGKSTLINALLGEKLLSVEVTPETCLPTEIGYSKVEFIHLMNENQKIADLTRAQLKDQDYLLSLQKNINQDSTNVWIDVGLPHPVLERHKGLVLVDMPGWESGISEHSLAIDNYIQSSGAYAVVIQATDGTIRESIQQALTELKLFNKPIVLVITKADKINSDELPSVVKNITKAVTQYLDVSPLAVVTTTARKKDINGLEEALAKVVQQSDNIYQNMVLTDFYSLFDRIEKKLNILLNKENLTVEEVKTACDLIPEELTELKNQLKQLEQNIDQIIPSCVESTKVNLANNLKSQLNSLVTIMRNGGNIQTQVHNALRSAYLTTVELDFKPKIKRQLTSLQTGNDIDQINLNFENPKLENGLNKVDSFGLQLLSAFITKIALQIPILKPFAPFIYAVASIFGSKLEQDHQREQENEHYKQHILTTLIPQIMIQVEPKIQESFNNMVLRVKQEITLESERNAEDKQQALVELQKKLSAAKKQDSMQKQKYKENLDQMLEIRAKLK</sequence>
<dbReference type="InterPro" id="IPR045063">
    <property type="entry name" value="Dynamin_N"/>
</dbReference>
<protein>
    <submittedName>
        <fullName evidence="3">Dynamin family protein</fullName>
    </submittedName>
</protein>
<reference evidence="3" key="1">
    <citation type="submission" date="2022-03" db="EMBL/GenBank/DDBJ databases">
        <title>Sea Food Isolates.</title>
        <authorList>
            <person name="Li c."/>
        </authorList>
    </citation>
    <scope>NUCLEOTIDE SEQUENCE</scope>
    <source>
        <strain evidence="3">19NY04SH03</strain>
    </source>
</reference>
<accession>A0AAU6UQC9</accession>
<name>A0AAU6UQC9_UNCXX</name>
<keyword evidence="1" id="KW-0175">Coiled coil</keyword>
<dbReference type="InterPro" id="IPR051943">
    <property type="entry name" value="TRAFAC_Dynamin-like_GTPase"/>
</dbReference>
<dbReference type="PANTHER" id="PTHR43681">
    <property type="entry name" value="TRANSMEMBRANE GTPASE FZO"/>
    <property type="match status" value="1"/>
</dbReference>
<feature type="domain" description="Dynamin N-terminal" evidence="2">
    <location>
        <begin position="43"/>
        <end position="204"/>
    </location>
</feature>
<feature type="coiled-coil region" evidence="1">
    <location>
        <begin position="502"/>
        <end position="529"/>
    </location>
</feature>